<name>A0A132MKH7_9ACTN</name>
<evidence type="ECO:0000313" key="9">
    <source>
        <dbReference type="EMBL" id="KWW98283.1"/>
    </source>
</evidence>
<dbReference type="InterPro" id="IPR013324">
    <property type="entry name" value="RNA_pol_sigma_r3/r4-like"/>
</dbReference>
<evidence type="ECO:0000259" key="7">
    <source>
        <dbReference type="Pfam" id="PF04542"/>
    </source>
</evidence>
<evidence type="ECO:0000256" key="1">
    <source>
        <dbReference type="ARBA" id="ARBA00010641"/>
    </source>
</evidence>
<dbReference type="InterPro" id="IPR039425">
    <property type="entry name" value="RNA_pol_sigma-70-like"/>
</dbReference>
<dbReference type="AlphaFoldDB" id="A0A132MKH7"/>
<dbReference type="NCBIfam" id="TIGR02937">
    <property type="entry name" value="sigma70-ECF"/>
    <property type="match status" value="1"/>
</dbReference>
<evidence type="ECO:0000256" key="6">
    <source>
        <dbReference type="SAM" id="MobiDB-lite"/>
    </source>
</evidence>
<dbReference type="PATRIC" id="fig|1469144.8.peg.764"/>
<dbReference type="InterPro" id="IPR013249">
    <property type="entry name" value="RNA_pol_sigma70_r4_t2"/>
</dbReference>
<evidence type="ECO:0000256" key="2">
    <source>
        <dbReference type="ARBA" id="ARBA00023015"/>
    </source>
</evidence>
<evidence type="ECO:0008006" key="13">
    <source>
        <dbReference type="Google" id="ProtNLM"/>
    </source>
</evidence>
<evidence type="ECO:0000256" key="3">
    <source>
        <dbReference type="ARBA" id="ARBA00023082"/>
    </source>
</evidence>
<gene>
    <name evidence="9" type="ORF">TH66_20730</name>
    <name evidence="10" type="ORF">TR74_05840</name>
</gene>
<dbReference type="Proteomes" id="UP000070598">
    <property type="component" value="Unassembled WGS sequence"/>
</dbReference>
<dbReference type="InterPro" id="IPR036388">
    <property type="entry name" value="WH-like_DNA-bd_sf"/>
</dbReference>
<comment type="similarity">
    <text evidence="1">Belongs to the sigma-70 factor family. ECF subfamily.</text>
</comment>
<dbReference type="PANTHER" id="PTHR43133:SF50">
    <property type="entry name" value="ECF RNA POLYMERASE SIGMA FACTOR SIGM"/>
    <property type="match status" value="1"/>
</dbReference>
<dbReference type="SUPFAM" id="SSF88659">
    <property type="entry name" value="Sigma3 and sigma4 domains of RNA polymerase sigma factors"/>
    <property type="match status" value="1"/>
</dbReference>
<organism evidence="9 12">
    <name type="scientific">Carbonactinospora thermoautotrophica</name>
    <dbReference type="NCBI Taxonomy" id="1469144"/>
    <lineage>
        <taxon>Bacteria</taxon>
        <taxon>Bacillati</taxon>
        <taxon>Actinomycetota</taxon>
        <taxon>Actinomycetes</taxon>
        <taxon>Kitasatosporales</taxon>
        <taxon>Carbonactinosporaceae</taxon>
        <taxon>Carbonactinospora</taxon>
    </lineage>
</organism>
<dbReference type="GO" id="GO:0003677">
    <property type="term" value="F:DNA binding"/>
    <property type="evidence" value="ECO:0007669"/>
    <property type="project" value="UniProtKB-KW"/>
</dbReference>
<protein>
    <recommendedName>
        <fullName evidence="13">RNA polymerase sigma factor SigM</fullName>
    </recommendedName>
</protein>
<comment type="caution">
    <text evidence="9">The sequence shown here is derived from an EMBL/GenBank/DDBJ whole genome shotgun (WGS) entry which is preliminary data.</text>
</comment>
<dbReference type="NCBIfam" id="NF007225">
    <property type="entry name" value="PRK09643.1"/>
    <property type="match status" value="1"/>
</dbReference>
<keyword evidence="2" id="KW-0805">Transcription regulation</keyword>
<proteinExistence type="inferred from homology"/>
<sequence>MAELADGELLARHVDGDREAFAQLVRRHRDRLWAVALRTLGDPEDAADALQDALVSAYRKADRFRGESAVTTWLYRIVVNACLDLARRRAVRSTQALDAETAERLPAADGAPDAIERQELRLDLVSALDTLSAEQRAALVLVDMQGYSVVEAAEILGVPPGTVKSRCARGRAKLLPLVRNLREAGNRPGAGNVPVADRDNPRGVEGGGSGP</sequence>
<dbReference type="EMBL" id="JYIK01000633">
    <property type="protein sequence ID" value="KWX10069.1"/>
    <property type="molecule type" value="Genomic_DNA"/>
</dbReference>
<evidence type="ECO:0000256" key="5">
    <source>
        <dbReference type="ARBA" id="ARBA00023163"/>
    </source>
</evidence>
<keyword evidence="4" id="KW-0238">DNA-binding</keyword>
<reference evidence="11" key="1">
    <citation type="submission" date="2015-02" db="EMBL/GenBank/DDBJ databases">
        <title>Physiological reanalysis, assessment of diazotrophy, and genome sequences of multiple isolates of Streptomyces thermoautotrophicus.</title>
        <authorList>
            <person name="MacKellar D.C."/>
            <person name="Lieber L."/>
            <person name="Norman J."/>
            <person name="Bolger A."/>
            <person name="Tobin C."/>
            <person name="Murray J.W."/>
            <person name="Friesen M."/>
            <person name="Prell J."/>
        </authorList>
    </citation>
    <scope>NUCLEOTIDE SEQUENCE [LARGE SCALE GENOMIC DNA]</scope>
    <source>
        <strain evidence="11">UBT1</strain>
    </source>
</reference>
<dbReference type="SUPFAM" id="SSF88946">
    <property type="entry name" value="Sigma2 domain of RNA polymerase sigma factors"/>
    <property type="match status" value="1"/>
</dbReference>
<dbReference type="InterPro" id="IPR013325">
    <property type="entry name" value="RNA_pol_sigma_r2"/>
</dbReference>
<evidence type="ECO:0000313" key="11">
    <source>
        <dbReference type="Proteomes" id="UP000070598"/>
    </source>
</evidence>
<evidence type="ECO:0000313" key="10">
    <source>
        <dbReference type="EMBL" id="KWX10069.1"/>
    </source>
</evidence>
<feature type="domain" description="RNA polymerase sigma factor 70 region 4 type 2" evidence="8">
    <location>
        <begin position="122"/>
        <end position="174"/>
    </location>
</feature>
<dbReference type="Proteomes" id="UP000070659">
    <property type="component" value="Unassembled WGS sequence"/>
</dbReference>
<dbReference type="Gene3D" id="1.10.1740.10">
    <property type="match status" value="1"/>
</dbReference>
<dbReference type="GO" id="GO:0006352">
    <property type="term" value="P:DNA-templated transcription initiation"/>
    <property type="evidence" value="ECO:0007669"/>
    <property type="project" value="InterPro"/>
</dbReference>
<accession>A0A132MKH7</accession>
<dbReference type="Pfam" id="PF04542">
    <property type="entry name" value="Sigma70_r2"/>
    <property type="match status" value="1"/>
</dbReference>
<dbReference type="CDD" id="cd06171">
    <property type="entry name" value="Sigma70_r4"/>
    <property type="match status" value="1"/>
</dbReference>
<reference evidence="9 12" key="2">
    <citation type="submission" date="2015-02" db="EMBL/GenBank/DDBJ databases">
        <title>Physiological reanalysis, assessment of diazotrophy, and genome sequences of multiple isolates of Streptomyces thermoautotrophicus.</title>
        <authorList>
            <person name="MacKellar D.C."/>
            <person name="Lieber L."/>
            <person name="Norman J."/>
            <person name="Bolger A."/>
            <person name="Tobin C."/>
            <person name="Murray J.W."/>
            <person name="Prell J."/>
        </authorList>
    </citation>
    <scope>NUCLEOTIDE SEQUENCE [LARGE SCALE GENOMIC DNA]</scope>
    <source>
        <strain evidence="9 12">UBT1</strain>
    </source>
</reference>
<evidence type="ECO:0000313" key="12">
    <source>
        <dbReference type="Proteomes" id="UP000070659"/>
    </source>
</evidence>
<dbReference type="RefSeq" id="WP_067071962.1">
    <property type="nucleotide sequence ID" value="NZ_JYIJ01000019.1"/>
</dbReference>
<feature type="domain" description="RNA polymerase sigma-70 region 2" evidence="7">
    <location>
        <begin position="24"/>
        <end position="90"/>
    </location>
</feature>
<feature type="region of interest" description="Disordered" evidence="6">
    <location>
        <begin position="183"/>
        <end position="211"/>
    </location>
</feature>
<dbReference type="GO" id="GO:0016987">
    <property type="term" value="F:sigma factor activity"/>
    <property type="evidence" value="ECO:0007669"/>
    <property type="project" value="UniProtKB-KW"/>
</dbReference>
<evidence type="ECO:0000259" key="8">
    <source>
        <dbReference type="Pfam" id="PF08281"/>
    </source>
</evidence>
<keyword evidence="5" id="KW-0804">Transcription</keyword>
<dbReference type="InterPro" id="IPR007627">
    <property type="entry name" value="RNA_pol_sigma70_r2"/>
</dbReference>
<keyword evidence="3" id="KW-0731">Sigma factor</keyword>
<dbReference type="Pfam" id="PF08281">
    <property type="entry name" value="Sigma70_r4_2"/>
    <property type="match status" value="1"/>
</dbReference>
<dbReference type="EMBL" id="JYIJ01000019">
    <property type="protein sequence ID" value="KWW98283.1"/>
    <property type="molecule type" value="Genomic_DNA"/>
</dbReference>
<dbReference type="InterPro" id="IPR014284">
    <property type="entry name" value="RNA_pol_sigma-70_dom"/>
</dbReference>
<evidence type="ECO:0000256" key="4">
    <source>
        <dbReference type="ARBA" id="ARBA00023125"/>
    </source>
</evidence>
<dbReference type="Gene3D" id="1.10.10.10">
    <property type="entry name" value="Winged helix-like DNA-binding domain superfamily/Winged helix DNA-binding domain"/>
    <property type="match status" value="1"/>
</dbReference>
<dbReference type="PANTHER" id="PTHR43133">
    <property type="entry name" value="RNA POLYMERASE ECF-TYPE SIGMA FACTO"/>
    <property type="match status" value="1"/>
</dbReference>